<keyword evidence="3" id="KW-1185">Reference proteome</keyword>
<dbReference type="InterPro" id="IPR019277">
    <property type="entry name" value="DUF2304"/>
</dbReference>
<dbReference type="Proteomes" id="UP001152755">
    <property type="component" value="Unassembled WGS sequence"/>
</dbReference>
<evidence type="ECO:0000256" key="1">
    <source>
        <dbReference type="SAM" id="Phobius"/>
    </source>
</evidence>
<protein>
    <submittedName>
        <fullName evidence="2">DUF2304 domain-containing protein</fullName>
    </submittedName>
</protein>
<proteinExistence type="predicted"/>
<reference evidence="2" key="1">
    <citation type="submission" date="2022-08" db="EMBL/GenBank/DDBJ databases">
        <title>Genome analysis of Corynebacteriales strain.</title>
        <authorList>
            <person name="Lee S.D."/>
        </authorList>
    </citation>
    <scope>NUCLEOTIDE SEQUENCE</scope>
    <source>
        <strain evidence="2">D3-21</strain>
    </source>
</reference>
<keyword evidence="1" id="KW-1133">Transmembrane helix</keyword>
<dbReference type="EMBL" id="JANRHA010000019">
    <property type="protein sequence ID" value="MDG3016877.1"/>
    <property type="molecule type" value="Genomic_DNA"/>
</dbReference>
<feature type="transmembrane region" description="Helical" evidence="1">
    <location>
        <begin position="67"/>
        <end position="87"/>
    </location>
</feature>
<dbReference type="RefSeq" id="WP_277830344.1">
    <property type="nucleotide sequence ID" value="NZ_JAAIVF010000001.1"/>
</dbReference>
<sequence length="124" mass="13564">MVIQIVLIVAVLALLMYLLRTRGTAKASAGVKLFFVAFVVFAVYTVLRPEDLTTLAHWLGVGRGTDLMLYALVVAFAFATIGTYLRFRDVELRYARLARAIALQNAERPGADTATTGPDTSAQR</sequence>
<keyword evidence="1" id="KW-0812">Transmembrane</keyword>
<dbReference type="Pfam" id="PF10066">
    <property type="entry name" value="DUF2304"/>
    <property type="match status" value="1"/>
</dbReference>
<evidence type="ECO:0000313" key="2">
    <source>
        <dbReference type="EMBL" id="MDG3016877.1"/>
    </source>
</evidence>
<accession>A0A9X4M4X8</accession>
<comment type="caution">
    <text evidence="2">The sequence shown here is derived from an EMBL/GenBank/DDBJ whole genome shotgun (WGS) entry which is preliminary data.</text>
</comment>
<organism evidence="2 3">
    <name type="scientific">Speluncibacter jeojiensis</name>
    <dbReference type="NCBI Taxonomy" id="2710754"/>
    <lineage>
        <taxon>Bacteria</taxon>
        <taxon>Bacillati</taxon>
        <taxon>Actinomycetota</taxon>
        <taxon>Actinomycetes</taxon>
        <taxon>Mycobacteriales</taxon>
        <taxon>Speluncibacteraceae</taxon>
        <taxon>Speluncibacter</taxon>
    </lineage>
</organism>
<evidence type="ECO:0000313" key="3">
    <source>
        <dbReference type="Proteomes" id="UP001152755"/>
    </source>
</evidence>
<dbReference type="AlphaFoldDB" id="A0A9X4M4X8"/>
<name>A0A9X4M4X8_9ACTN</name>
<feature type="transmembrane region" description="Helical" evidence="1">
    <location>
        <begin position="6"/>
        <end position="22"/>
    </location>
</feature>
<gene>
    <name evidence="2" type="ORF">NVS88_20195</name>
</gene>
<keyword evidence="1" id="KW-0472">Membrane</keyword>
<feature type="transmembrane region" description="Helical" evidence="1">
    <location>
        <begin position="29"/>
        <end position="47"/>
    </location>
</feature>